<evidence type="ECO:0000256" key="7">
    <source>
        <dbReference type="ARBA" id="ARBA00023136"/>
    </source>
</evidence>
<organism evidence="12 13">
    <name type="scientific">Frankia alni (strain DSM 45986 / CECT 9034 / ACN14a)</name>
    <dbReference type="NCBI Taxonomy" id="326424"/>
    <lineage>
        <taxon>Bacteria</taxon>
        <taxon>Bacillati</taxon>
        <taxon>Actinomycetota</taxon>
        <taxon>Actinomycetes</taxon>
        <taxon>Frankiales</taxon>
        <taxon>Frankiaceae</taxon>
        <taxon>Frankia</taxon>
    </lineage>
</organism>
<feature type="transmembrane region" description="Helical" evidence="9">
    <location>
        <begin position="187"/>
        <end position="205"/>
    </location>
</feature>
<gene>
    <name evidence="12" type="ordered locus">FRAAL3990</name>
</gene>
<evidence type="ECO:0000256" key="9">
    <source>
        <dbReference type="SAM" id="Phobius"/>
    </source>
</evidence>
<feature type="transmembrane region" description="Helical" evidence="9">
    <location>
        <begin position="53"/>
        <end position="72"/>
    </location>
</feature>
<dbReference type="GO" id="GO:0010041">
    <property type="term" value="P:response to iron(III) ion"/>
    <property type="evidence" value="ECO:0007669"/>
    <property type="project" value="TreeGrafter"/>
</dbReference>
<feature type="compositionally biased region" description="Gly residues" evidence="8">
    <location>
        <begin position="533"/>
        <end position="545"/>
    </location>
</feature>
<feature type="transmembrane region" description="Helical" evidence="9">
    <location>
        <begin position="407"/>
        <end position="429"/>
    </location>
</feature>
<dbReference type="Pfam" id="PF24878">
    <property type="entry name" value="YkcB_C"/>
    <property type="match status" value="1"/>
</dbReference>
<feature type="transmembrane region" description="Helical" evidence="9">
    <location>
        <begin position="465"/>
        <end position="486"/>
    </location>
</feature>
<feature type="transmembrane region" description="Helical" evidence="9">
    <location>
        <begin position="382"/>
        <end position="401"/>
    </location>
</feature>
<feature type="domain" description="Putative mannosyltransferase YkcA/B-like C-terminal" evidence="11">
    <location>
        <begin position="612"/>
        <end position="699"/>
    </location>
</feature>
<evidence type="ECO:0000259" key="10">
    <source>
        <dbReference type="Pfam" id="PF13231"/>
    </source>
</evidence>
<dbReference type="OrthoDB" id="5241882at2"/>
<dbReference type="eggNOG" id="COG1807">
    <property type="taxonomic scope" value="Bacteria"/>
</dbReference>
<keyword evidence="6 9" id="KW-1133">Transmembrane helix</keyword>
<feature type="domain" description="Glycosyltransferase RgtA/B/C/D-like" evidence="10">
    <location>
        <begin position="112"/>
        <end position="267"/>
    </location>
</feature>
<name>Q0RIN6_FRAAA</name>
<evidence type="ECO:0000256" key="3">
    <source>
        <dbReference type="ARBA" id="ARBA00022676"/>
    </source>
</evidence>
<reference evidence="12 13" key="1">
    <citation type="journal article" date="2007" name="Genome Res.">
        <title>Genome characteristics of facultatively symbiotic Frankia sp. strains reflect host range and host plant biogeography.</title>
        <authorList>
            <person name="Normand P."/>
            <person name="Lapierre P."/>
            <person name="Tisa L.S."/>
            <person name="Gogarten J.P."/>
            <person name="Alloisio N."/>
            <person name="Bagnarol E."/>
            <person name="Bassi C.A."/>
            <person name="Berry A.M."/>
            <person name="Bickhart D.M."/>
            <person name="Choisne N."/>
            <person name="Couloux A."/>
            <person name="Cournoyer B."/>
            <person name="Cruveiller S."/>
            <person name="Daubin V."/>
            <person name="Demange N."/>
            <person name="Francino M.P."/>
            <person name="Goltsman E."/>
            <person name="Huang Y."/>
            <person name="Kopp O.R."/>
            <person name="Labarre L."/>
            <person name="Lapidus A."/>
            <person name="Lavire C."/>
            <person name="Marechal J."/>
            <person name="Martinez M."/>
            <person name="Mastronunzio J.E."/>
            <person name="Mullin B.C."/>
            <person name="Niemann J."/>
            <person name="Pujic P."/>
            <person name="Rawnsley T."/>
            <person name="Rouy Z."/>
            <person name="Schenowitz C."/>
            <person name="Sellstedt A."/>
            <person name="Tavares F."/>
            <person name="Tomkins J.P."/>
            <person name="Vallenet D."/>
            <person name="Valverde C."/>
            <person name="Wall L.G."/>
            <person name="Wang Y."/>
            <person name="Medigue C."/>
            <person name="Benson D.R."/>
        </authorList>
    </citation>
    <scope>NUCLEOTIDE SEQUENCE [LARGE SCALE GENOMIC DNA]</scope>
    <source>
        <strain evidence="13">DSM 45986 / CECT 9034 / ACN14a</strain>
    </source>
</reference>
<sequence length="720" mass="71030">MTTTAPDVDASDTIRLAPRSGGAGHWAQPPPAPPGRGHGRLGRLARGPAGDPVWVRPALLVLLAGTALLYLWNLGASGYGNSFYAAATQAGSQSWKALLFGSLDAGNAITVDKPPASLWISGLSARVFGFSSWSVLAPQAVEGVAAVGLLYATVRRSAGATAGLLAGTAFALTPVAALMFRFNNPDALLVLLLVAAAYCTVRATERASARWLVLAGTCIGFGFLTKLAQAFLVVPALGLAYLIAAPTGLGRRVLHLAGAAGAIVVSAGWYVALVDLWPASSRPYIGGSTDNSLLQLALGYNGLGRILGSSGGGAGGGAGGGGGGGGMGGGANNGFGGATGIIRLFGSSMGSEISWLLPAALLVLVVGLWRTRRAPRTDPARAALVLWGGWLVVSGLVFSFMNGIIHPYYTVALAPAIAALVAAGGIALWRDRDRFPARSALAVVIALTGIWSFVLLDRVPTWLPALRWIVLVAALALAAALVAGAARFTRVSAVLATAAVLTVGAGSAAYAASTAAHPHTGSIPTSGPSSAATGGGPGGGGGRFGAGSPPTGNPPTGTRPTGTGTGTAGSSAAASTTSGTAGGSTSAPEGVAAGGGGGEQSTNAALTALLARSTTTWAAATTGGATSAAQLELASGQSVIAIGGWDGSDPAPTLAQFQQWVADGKIHYFLAGGGGMGGPIGGDRTSGTGTAIATWVAAHFTATTVGAQTVYDLTATSTNG</sequence>
<dbReference type="PANTHER" id="PTHR33908">
    <property type="entry name" value="MANNOSYLTRANSFERASE YKCB-RELATED"/>
    <property type="match status" value="1"/>
</dbReference>
<evidence type="ECO:0000256" key="5">
    <source>
        <dbReference type="ARBA" id="ARBA00022692"/>
    </source>
</evidence>
<keyword evidence="5 9" id="KW-0812">Transmembrane</keyword>
<dbReference type="AlphaFoldDB" id="Q0RIN6"/>
<evidence type="ECO:0000256" key="8">
    <source>
        <dbReference type="SAM" id="MobiDB-lite"/>
    </source>
</evidence>
<dbReference type="STRING" id="326424.FRAAL3990"/>
<dbReference type="RefSeq" id="WP_011605121.1">
    <property type="nucleotide sequence ID" value="NC_008278.1"/>
</dbReference>
<dbReference type="Pfam" id="PF13231">
    <property type="entry name" value="PMT_2"/>
    <property type="match status" value="1"/>
</dbReference>
<dbReference type="KEGG" id="fal:FRAAL3990"/>
<evidence type="ECO:0000256" key="2">
    <source>
        <dbReference type="ARBA" id="ARBA00022475"/>
    </source>
</evidence>
<dbReference type="InterPro" id="IPR050297">
    <property type="entry name" value="LipidA_mod_glycosyltrf_83"/>
</dbReference>
<proteinExistence type="predicted"/>
<dbReference type="HOGENOM" id="CLU_007261_1_0_11"/>
<dbReference type="PANTHER" id="PTHR33908:SF3">
    <property type="entry name" value="UNDECAPRENYL PHOSPHATE-ALPHA-4-AMINO-4-DEOXY-L-ARABINOSE ARABINOSYL TRANSFERASE"/>
    <property type="match status" value="1"/>
</dbReference>
<evidence type="ECO:0000313" key="13">
    <source>
        <dbReference type="Proteomes" id="UP000000657"/>
    </source>
</evidence>
<dbReference type="InterPro" id="IPR038731">
    <property type="entry name" value="RgtA/B/C-like"/>
</dbReference>
<keyword evidence="7 9" id="KW-0472">Membrane</keyword>
<evidence type="ECO:0000256" key="4">
    <source>
        <dbReference type="ARBA" id="ARBA00022679"/>
    </source>
</evidence>
<keyword evidence="4" id="KW-0808">Transferase</keyword>
<evidence type="ECO:0000256" key="1">
    <source>
        <dbReference type="ARBA" id="ARBA00004651"/>
    </source>
</evidence>
<dbReference type="GO" id="GO:0009103">
    <property type="term" value="P:lipopolysaccharide biosynthetic process"/>
    <property type="evidence" value="ECO:0007669"/>
    <property type="project" value="UniProtKB-ARBA"/>
</dbReference>
<feature type="transmembrane region" description="Helical" evidence="9">
    <location>
        <begin position="158"/>
        <end position="180"/>
    </location>
</feature>
<keyword evidence="2" id="KW-1003">Cell membrane</keyword>
<feature type="transmembrane region" description="Helical" evidence="9">
    <location>
        <begin position="253"/>
        <end position="272"/>
    </location>
</feature>
<evidence type="ECO:0000313" key="12">
    <source>
        <dbReference type="EMBL" id="CAJ62632.1"/>
    </source>
</evidence>
<evidence type="ECO:0000259" key="11">
    <source>
        <dbReference type="Pfam" id="PF24878"/>
    </source>
</evidence>
<dbReference type="Proteomes" id="UP000000657">
    <property type="component" value="Chromosome"/>
</dbReference>
<evidence type="ECO:0000256" key="6">
    <source>
        <dbReference type="ARBA" id="ARBA00022989"/>
    </source>
</evidence>
<feature type="region of interest" description="Disordered" evidence="8">
    <location>
        <begin position="19"/>
        <end position="43"/>
    </location>
</feature>
<feature type="transmembrane region" description="Helical" evidence="9">
    <location>
        <begin position="353"/>
        <end position="370"/>
    </location>
</feature>
<protein>
    <submittedName>
        <fullName evidence="12">Uncharacterized protein</fullName>
    </submittedName>
</protein>
<comment type="subcellular location">
    <subcellularLocation>
        <location evidence="1">Cell membrane</location>
        <topology evidence="1">Multi-pass membrane protein</topology>
    </subcellularLocation>
</comment>
<dbReference type="GO" id="GO:0005886">
    <property type="term" value="C:plasma membrane"/>
    <property type="evidence" value="ECO:0007669"/>
    <property type="project" value="UniProtKB-SubCell"/>
</dbReference>
<keyword evidence="3" id="KW-0328">Glycosyltransferase</keyword>
<accession>Q0RIN6</accession>
<dbReference type="GO" id="GO:0016763">
    <property type="term" value="F:pentosyltransferase activity"/>
    <property type="evidence" value="ECO:0007669"/>
    <property type="project" value="TreeGrafter"/>
</dbReference>
<feature type="transmembrane region" description="Helical" evidence="9">
    <location>
        <begin position="211"/>
        <end position="241"/>
    </location>
</feature>
<feature type="transmembrane region" description="Helical" evidence="9">
    <location>
        <begin position="493"/>
        <end position="512"/>
    </location>
</feature>
<dbReference type="InterPro" id="IPR056785">
    <property type="entry name" value="YkcA/B-like_C"/>
</dbReference>
<dbReference type="EMBL" id="CT573213">
    <property type="protein sequence ID" value="CAJ62632.1"/>
    <property type="molecule type" value="Genomic_DNA"/>
</dbReference>
<feature type="region of interest" description="Disordered" evidence="8">
    <location>
        <begin position="517"/>
        <end position="599"/>
    </location>
</feature>
<keyword evidence="13" id="KW-1185">Reference proteome</keyword>
<feature type="transmembrane region" description="Helical" evidence="9">
    <location>
        <begin position="441"/>
        <end position="459"/>
    </location>
</feature>
<feature type="compositionally biased region" description="Low complexity" evidence="8">
    <location>
        <begin position="546"/>
        <end position="591"/>
    </location>
</feature>